<dbReference type="Proteomes" id="UP001497382">
    <property type="component" value="Unassembled WGS sequence"/>
</dbReference>
<organism evidence="1 2">
    <name type="scientific">Larinioides sclopetarius</name>
    <dbReference type="NCBI Taxonomy" id="280406"/>
    <lineage>
        <taxon>Eukaryota</taxon>
        <taxon>Metazoa</taxon>
        <taxon>Ecdysozoa</taxon>
        <taxon>Arthropoda</taxon>
        <taxon>Chelicerata</taxon>
        <taxon>Arachnida</taxon>
        <taxon>Araneae</taxon>
        <taxon>Araneomorphae</taxon>
        <taxon>Entelegynae</taxon>
        <taxon>Araneoidea</taxon>
        <taxon>Araneidae</taxon>
        <taxon>Larinioides</taxon>
    </lineage>
</organism>
<proteinExistence type="predicted"/>
<comment type="caution">
    <text evidence="1">The sequence shown here is derived from an EMBL/GenBank/DDBJ whole genome shotgun (WGS) entry which is preliminary data.</text>
</comment>
<dbReference type="EMBL" id="CAXIEN010000252">
    <property type="protein sequence ID" value="CAL1289637.1"/>
    <property type="molecule type" value="Genomic_DNA"/>
</dbReference>
<gene>
    <name evidence="1" type="ORF">LARSCL_LOCUS16047</name>
</gene>
<evidence type="ECO:0000313" key="2">
    <source>
        <dbReference type="Proteomes" id="UP001497382"/>
    </source>
</evidence>
<feature type="non-terminal residue" evidence="1">
    <location>
        <position position="44"/>
    </location>
</feature>
<accession>A0AAV2B191</accession>
<dbReference type="AlphaFoldDB" id="A0AAV2B191"/>
<name>A0AAV2B191_9ARAC</name>
<protein>
    <submittedName>
        <fullName evidence="1">Uncharacterized protein</fullName>
    </submittedName>
</protein>
<keyword evidence="2" id="KW-1185">Reference proteome</keyword>
<sequence length="44" mass="5004">MRSICYSLSSGNFKLYLPLPFMRSTISLLLLDGFQPIFKLFSTG</sequence>
<reference evidence="1 2" key="1">
    <citation type="submission" date="2024-04" db="EMBL/GenBank/DDBJ databases">
        <authorList>
            <person name="Rising A."/>
            <person name="Reimegard J."/>
            <person name="Sonavane S."/>
            <person name="Akerstrom W."/>
            <person name="Nylinder S."/>
            <person name="Hedman E."/>
            <person name="Kallberg Y."/>
        </authorList>
    </citation>
    <scope>NUCLEOTIDE SEQUENCE [LARGE SCALE GENOMIC DNA]</scope>
</reference>
<evidence type="ECO:0000313" key="1">
    <source>
        <dbReference type="EMBL" id="CAL1289637.1"/>
    </source>
</evidence>